<dbReference type="PANTHER" id="PTHR33103">
    <property type="entry name" value="OS01G0153900 PROTEIN"/>
    <property type="match status" value="1"/>
</dbReference>
<dbReference type="Proteomes" id="UP001472677">
    <property type="component" value="Unassembled WGS sequence"/>
</dbReference>
<proteinExistence type="predicted"/>
<dbReference type="PANTHER" id="PTHR33103:SF27">
    <property type="entry name" value="OS04G0594700 PROTEIN"/>
    <property type="match status" value="1"/>
</dbReference>
<evidence type="ECO:0000313" key="1">
    <source>
        <dbReference type="EMBL" id="KAK8514978.1"/>
    </source>
</evidence>
<organism evidence="1 2">
    <name type="scientific">Hibiscus sabdariffa</name>
    <name type="common">roselle</name>
    <dbReference type="NCBI Taxonomy" id="183260"/>
    <lineage>
        <taxon>Eukaryota</taxon>
        <taxon>Viridiplantae</taxon>
        <taxon>Streptophyta</taxon>
        <taxon>Embryophyta</taxon>
        <taxon>Tracheophyta</taxon>
        <taxon>Spermatophyta</taxon>
        <taxon>Magnoliopsida</taxon>
        <taxon>eudicotyledons</taxon>
        <taxon>Gunneridae</taxon>
        <taxon>Pentapetalae</taxon>
        <taxon>rosids</taxon>
        <taxon>malvids</taxon>
        <taxon>Malvales</taxon>
        <taxon>Malvaceae</taxon>
        <taxon>Malvoideae</taxon>
        <taxon>Hibiscus</taxon>
    </lineage>
</organism>
<keyword evidence="2" id="KW-1185">Reference proteome</keyword>
<gene>
    <name evidence="1" type="ORF">V6N12_001143</name>
</gene>
<reference evidence="1 2" key="1">
    <citation type="journal article" date="2024" name="G3 (Bethesda)">
        <title>Genome assembly of Hibiscus sabdariffa L. provides insights into metabolisms of medicinal natural products.</title>
        <authorList>
            <person name="Kim T."/>
        </authorList>
    </citation>
    <scope>NUCLEOTIDE SEQUENCE [LARGE SCALE GENOMIC DNA]</scope>
    <source>
        <strain evidence="1">TK-2024</strain>
        <tissue evidence="1">Old leaves</tissue>
    </source>
</reference>
<protein>
    <submittedName>
        <fullName evidence="1">Uncharacterized protein</fullName>
    </submittedName>
</protein>
<sequence length="233" mass="26508">MRKSDGKILQVEASKNLVHLVFSFLTIALESVLDLILGAKGNLTLGSISNLFRDLKTIFSISEHNIFPISVLPPFYHCPSEFPNIRSRYPPAHIIYYYMPVYKGESSVRKIPLDPKSPELSTEDFIVSNQNNSQKGVLPPFYSCPVEFPNIRSRDPPQYYYCYNVYNLSNVNREYRVINKPIDPKSPKWITVNSLGYLEKKSFVVTDDLVVEPLSSFSSVSLLMELGISDQSN</sequence>
<dbReference type="EMBL" id="JBBPBM010000065">
    <property type="protein sequence ID" value="KAK8514978.1"/>
    <property type="molecule type" value="Genomic_DNA"/>
</dbReference>
<comment type="caution">
    <text evidence="1">The sequence shown here is derived from an EMBL/GenBank/DDBJ whole genome shotgun (WGS) entry which is preliminary data.</text>
</comment>
<dbReference type="Pfam" id="PF05056">
    <property type="entry name" value="DUF674"/>
    <property type="match status" value="2"/>
</dbReference>
<evidence type="ECO:0000313" key="2">
    <source>
        <dbReference type="Proteomes" id="UP001472677"/>
    </source>
</evidence>
<accession>A0ABR2C739</accession>
<dbReference type="InterPro" id="IPR007750">
    <property type="entry name" value="DUF674"/>
</dbReference>
<name>A0ABR2C739_9ROSI</name>